<comment type="similarity">
    <text evidence="4">Belongs to the glycosyl hydrolase 3 family.</text>
</comment>
<dbReference type="PANTHER" id="PTHR42715">
    <property type="entry name" value="BETA-GLUCOSIDASE"/>
    <property type="match status" value="1"/>
</dbReference>
<evidence type="ECO:0000256" key="3">
    <source>
        <dbReference type="ARBA" id="ARBA00004987"/>
    </source>
</evidence>
<organism evidence="24 25">
    <name type="scientific">Gomphillus americanus</name>
    <dbReference type="NCBI Taxonomy" id="1940652"/>
    <lineage>
        <taxon>Eukaryota</taxon>
        <taxon>Fungi</taxon>
        <taxon>Dikarya</taxon>
        <taxon>Ascomycota</taxon>
        <taxon>Pezizomycotina</taxon>
        <taxon>Lecanoromycetes</taxon>
        <taxon>OSLEUM clade</taxon>
        <taxon>Ostropomycetidae</taxon>
        <taxon>Ostropales</taxon>
        <taxon>Graphidaceae</taxon>
        <taxon>Gomphilloideae</taxon>
        <taxon>Gomphillus</taxon>
    </lineage>
</organism>
<evidence type="ECO:0000256" key="11">
    <source>
        <dbReference type="ARBA" id="ARBA00023136"/>
    </source>
</evidence>
<dbReference type="Gene3D" id="2.60.40.10">
    <property type="entry name" value="Immunoglobulins"/>
    <property type="match status" value="1"/>
</dbReference>
<feature type="region of interest" description="Disordered" evidence="21">
    <location>
        <begin position="797"/>
        <end position="819"/>
    </location>
</feature>
<dbReference type="InterPro" id="IPR050288">
    <property type="entry name" value="Cellulose_deg_GH3"/>
</dbReference>
<dbReference type="InterPro" id="IPR017853">
    <property type="entry name" value="GH"/>
</dbReference>
<comment type="catalytic activity">
    <reaction evidence="1">
        <text>Hydrolysis of terminal, non-reducing beta-D-glucosyl residues with release of beta-D-glucose.</text>
        <dbReference type="EC" id="3.2.1.21"/>
    </reaction>
</comment>
<accession>A0A8H3FWL3</accession>
<dbReference type="OrthoDB" id="416222at2759"/>
<dbReference type="GO" id="GO:0008422">
    <property type="term" value="F:beta-glucosidase activity"/>
    <property type="evidence" value="ECO:0007669"/>
    <property type="project" value="UniProtKB-EC"/>
</dbReference>
<dbReference type="EMBL" id="CAJPDQ010000038">
    <property type="protein sequence ID" value="CAF9931380.1"/>
    <property type="molecule type" value="Genomic_DNA"/>
</dbReference>
<dbReference type="FunFam" id="3.40.50.1700:FF:000003">
    <property type="entry name" value="Probable beta-glucosidase"/>
    <property type="match status" value="1"/>
</dbReference>
<evidence type="ECO:0000256" key="9">
    <source>
        <dbReference type="ARBA" id="ARBA00022968"/>
    </source>
</evidence>
<keyword evidence="6" id="KW-1003">Cell membrane</keyword>
<evidence type="ECO:0000256" key="22">
    <source>
        <dbReference type="SAM" id="Phobius"/>
    </source>
</evidence>
<evidence type="ECO:0000256" key="21">
    <source>
        <dbReference type="SAM" id="MobiDB-lite"/>
    </source>
</evidence>
<evidence type="ECO:0000313" key="25">
    <source>
        <dbReference type="Proteomes" id="UP000664169"/>
    </source>
</evidence>
<dbReference type="FunFam" id="3.20.20.300:FF:000002">
    <property type="entry name" value="Probable beta-glucosidase"/>
    <property type="match status" value="1"/>
</dbReference>
<evidence type="ECO:0000256" key="18">
    <source>
        <dbReference type="ARBA" id="ARBA00041269"/>
    </source>
</evidence>
<gene>
    <name evidence="24" type="ORF">GOMPHAMPRED_005905</name>
</gene>
<dbReference type="InterPro" id="IPR001764">
    <property type="entry name" value="Glyco_hydro_3_N"/>
</dbReference>
<dbReference type="AlphaFoldDB" id="A0A8H3FWL3"/>
<feature type="domain" description="Fibronectin type III-like" evidence="23">
    <location>
        <begin position="843"/>
        <end position="921"/>
    </location>
</feature>
<evidence type="ECO:0000259" key="23">
    <source>
        <dbReference type="SMART" id="SM01217"/>
    </source>
</evidence>
<evidence type="ECO:0000256" key="2">
    <source>
        <dbReference type="ARBA" id="ARBA00004401"/>
    </source>
</evidence>
<evidence type="ECO:0000256" key="12">
    <source>
        <dbReference type="ARBA" id="ARBA00023180"/>
    </source>
</evidence>
<evidence type="ECO:0000313" key="24">
    <source>
        <dbReference type="EMBL" id="CAF9931380.1"/>
    </source>
</evidence>
<dbReference type="GO" id="GO:0009251">
    <property type="term" value="P:glucan catabolic process"/>
    <property type="evidence" value="ECO:0007669"/>
    <property type="project" value="TreeGrafter"/>
</dbReference>
<keyword evidence="12" id="KW-0325">Glycoprotein</keyword>
<keyword evidence="7 22" id="KW-0812">Transmembrane</keyword>
<dbReference type="Pfam" id="PF14310">
    <property type="entry name" value="Fn3-like"/>
    <property type="match status" value="1"/>
</dbReference>
<comment type="function">
    <text evidence="16">Beta-glucosidases are one of a number of cellulolytic enzymes involved in the degradation of cellulosic biomass. Catalyzes the last step releasing glucose from the inhibitory cellobiose.</text>
</comment>
<dbReference type="GO" id="GO:0005886">
    <property type="term" value="C:plasma membrane"/>
    <property type="evidence" value="ECO:0007669"/>
    <property type="project" value="UniProtKB-SubCell"/>
</dbReference>
<evidence type="ECO:0000256" key="1">
    <source>
        <dbReference type="ARBA" id="ARBA00000448"/>
    </source>
</evidence>
<keyword evidence="25" id="KW-1185">Reference proteome</keyword>
<keyword evidence="8" id="KW-0378">Hydrolase</keyword>
<dbReference type="Gene3D" id="3.40.50.1700">
    <property type="entry name" value="Glycoside hydrolase family 3 C-terminal domain"/>
    <property type="match status" value="1"/>
</dbReference>
<evidence type="ECO:0000256" key="20">
    <source>
        <dbReference type="ARBA" id="ARBA00041811"/>
    </source>
</evidence>
<evidence type="ECO:0000256" key="14">
    <source>
        <dbReference type="ARBA" id="ARBA00023295"/>
    </source>
</evidence>
<dbReference type="InterPro" id="IPR036881">
    <property type="entry name" value="Glyco_hydro_3_C_sf"/>
</dbReference>
<keyword evidence="15" id="KW-0624">Polysaccharide degradation</keyword>
<dbReference type="Proteomes" id="UP000664169">
    <property type="component" value="Unassembled WGS sequence"/>
</dbReference>
<evidence type="ECO:0000256" key="13">
    <source>
        <dbReference type="ARBA" id="ARBA00023277"/>
    </source>
</evidence>
<dbReference type="SMART" id="SM01217">
    <property type="entry name" value="Fn3_like"/>
    <property type="match status" value="1"/>
</dbReference>
<dbReference type="InterPro" id="IPR036962">
    <property type="entry name" value="Glyco_hydro_3_N_sf"/>
</dbReference>
<evidence type="ECO:0000256" key="19">
    <source>
        <dbReference type="ARBA" id="ARBA00041599"/>
    </source>
</evidence>
<dbReference type="EC" id="3.2.1.21" evidence="5"/>
<sequence length="930" mass="101738">MANKKIDESRAKLLAVESDFSDEEDIELVELTNENKRFSTAYGRPFISTGKSRKTSVWGLLGAIISLVIVTAYYIYRKEPPYGESPPWYPTPQGGTHDSWAESYTKAADLVRKMSLLEKVNVTTGVGWASDLCVGNTGPASITGFPSLCFQDGPLGIRFADHITAFPAGLTVAASWNRDLMYRRGRAHAKEAKGKGVNVLLGPSMGPIGRMPAAGRNWEGFGADPVLEAIAASQTIRGIQDEGVQATAKHLIAQEQEHFRQPGRWGTPHAISSNVDDRTLHELYLWPFAESIRTGVASIMCSYQQVNNSYACGNAKLMNGILKDELGFQGYVQSDWLAQRGGVSSALAGLDVTMPGDGLWWANGRSLWGDQLTLAVLNGSVPVGRLDDMVTRVVAAWFQLGQDKWNTTGPNFSSWTNEETGLIHHSSGENVTGIVNKFIDVQGSGEEAHAHLVKEIAAEGNVLVKNVNGILPLDRRGSSMSTASNKLKVGIFGEDAGEGQGPNACEDRACNQGTLASGWGSGSVEFPYLIAPMTALQKEFDQDRVNVTEYLINKPPPKSLTTGLDLCLVFVNSDSGEGYLHWEDVKGDRPNLDIQKNGNALVETVAKDCGSGKGKTIVIVHAVGPVNVEPWADLERVDAIILAHLPGQESGNALTSVLFGDIDASGRLPYTVGRSLKDYGPGGEVMYTPNGLVPQQDFEEGLLIDYRYFDKHAIQPRYEFGYGLSYTTFEYSNLKLKTIKKKSAFPNPRQPGTIVPPNYDTTIPDPQEALVPSGFHLVRNRIYPYIRSVKDVKKGTYPYPEGYHNEQPPSPAGGAPGGNPSLYEEHLSISFTIKNTGSRAGKDVAQIYVRFPPDGVKNQGGEQVSFPPRVLRQFEKVELQAGQSKTIEVKLTRKDLSYWDVWAQNWIMPEMSFGIDVGRSSREIVLQDDW</sequence>
<dbReference type="Pfam" id="PF00933">
    <property type="entry name" value="Glyco_hydro_3"/>
    <property type="match status" value="1"/>
</dbReference>
<dbReference type="InterPro" id="IPR013783">
    <property type="entry name" value="Ig-like_fold"/>
</dbReference>
<dbReference type="PRINTS" id="PR00133">
    <property type="entry name" value="GLHYDRLASE3"/>
</dbReference>
<keyword evidence="9" id="KW-0735">Signal-anchor</keyword>
<keyword evidence="11 22" id="KW-0472">Membrane</keyword>
<reference evidence="24" key="1">
    <citation type="submission" date="2021-03" db="EMBL/GenBank/DDBJ databases">
        <authorList>
            <person name="Tagirdzhanova G."/>
        </authorList>
    </citation>
    <scope>NUCLEOTIDE SEQUENCE</scope>
</reference>
<keyword evidence="10 22" id="KW-1133">Transmembrane helix</keyword>
<dbReference type="Pfam" id="PF01915">
    <property type="entry name" value="Glyco_hydro_3_C"/>
    <property type="match status" value="1"/>
</dbReference>
<dbReference type="Gene3D" id="3.20.20.300">
    <property type="entry name" value="Glycoside hydrolase, family 3, N-terminal domain"/>
    <property type="match status" value="1"/>
</dbReference>
<evidence type="ECO:0000256" key="16">
    <source>
        <dbReference type="ARBA" id="ARBA00024983"/>
    </source>
</evidence>
<evidence type="ECO:0000256" key="5">
    <source>
        <dbReference type="ARBA" id="ARBA00012744"/>
    </source>
</evidence>
<proteinExistence type="inferred from homology"/>
<evidence type="ECO:0000256" key="4">
    <source>
        <dbReference type="ARBA" id="ARBA00005336"/>
    </source>
</evidence>
<dbReference type="InterPro" id="IPR026891">
    <property type="entry name" value="Fn3-like"/>
</dbReference>
<evidence type="ECO:0000256" key="7">
    <source>
        <dbReference type="ARBA" id="ARBA00022692"/>
    </source>
</evidence>
<comment type="caution">
    <text evidence="24">The sequence shown here is derived from an EMBL/GenBank/DDBJ whole genome shotgun (WGS) entry which is preliminary data.</text>
</comment>
<name>A0A8H3FWL3_9LECA</name>
<dbReference type="SUPFAM" id="SSF51445">
    <property type="entry name" value="(Trans)glycosidases"/>
    <property type="match status" value="1"/>
</dbReference>
<comment type="subcellular location">
    <subcellularLocation>
        <location evidence="2">Cell membrane</location>
        <topology evidence="2">Single-pass type II membrane protein</topology>
    </subcellularLocation>
</comment>
<evidence type="ECO:0000256" key="10">
    <source>
        <dbReference type="ARBA" id="ARBA00022989"/>
    </source>
</evidence>
<feature type="transmembrane region" description="Helical" evidence="22">
    <location>
        <begin position="57"/>
        <end position="76"/>
    </location>
</feature>
<keyword evidence="14" id="KW-0326">Glycosidase</keyword>
<keyword evidence="13" id="KW-0119">Carbohydrate metabolism</keyword>
<protein>
    <recommendedName>
        <fullName evidence="17">Probable beta-glucosidase E</fullName>
        <ecNumber evidence="5">3.2.1.21</ecNumber>
    </recommendedName>
    <alternativeName>
        <fullName evidence="18">Beta-D-glucoside glucohydrolase E</fullName>
    </alternativeName>
    <alternativeName>
        <fullName evidence="19">Cellobiase E</fullName>
    </alternativeName>
    <alternativeName>
        <fullName evidence="20">Gentiobiase E</fullName>
    </alternativeName>
</protein>
<evidence type="ECO:0000256" key="8">
    <source>
        <dbReference type="ARBA" id="ARBA00022801"/>
    </source>
</evidence>
<evidence type="ECO:0000256" key="17">
    <source>
        <dbReference type="ARBA" id="ARBA00039576"/>
    </source>
</evidence>
<evidence type="ECO:0000256" key="15">
    <source>
        <dbReference type="ARBA" id="ARBA00023326"/>
    </source>
</evidence>
<dbReference type="PANTHER" id="PTHR42715:SF20">
    <property type="entry name" value="BETA-GLUCOSIDASE E-RELATED"/>
    <property type="match status" value="1"/>
</dbReference>
<evidence type="ECO:0000256" key="6">
    <source>
        <dbReference type="ARBA" id="ARBA00022475"/>
    </source>
</evidence>
<comment type="pathway">
    <text evidence="3">Glycan metabolism; cellulose degradation.</text>
</comment>
<dbReference type="InterPro" id="IPR002772">
    <property type="entry name" value="Glyco_hydro_3_C"/>
</dbReference>
<dbReference type="SUPFAM" id="SSF52279">
    <property type="entry name" value="Beta-D-glucan exohydrolase, C-terminal domain"/>
    <property type="match status" value="1"/>
</dbReference>